<reference evidence="3" key="2">
    <citation type="submission" date="2016-10" db="EMBL/GenBank/DDBJ databases">
        <authorList>
            <person name="de Groot N.N."/>
        </authorList>
    </citation>
    <scope>NUCLEOTIDE SEQUENCE [LARGE SCALE GENOMIC DNA]</scope>
    <source>
        <strain evidence="3">DSM25559</strain>
    </source>
</reference>
<reference evidence="2" key="3">
    <citation type="journal article" date="2023" name="Phytobiomes J">
        <title>Deciphering the key players within the bacterial microbiota associated with aerial crown gall tumors on rhododendron: Insights into the gallobiome.</title>
        <authorList>
            <person name="Kuzmanovic N."/>
            <person name="Nesme J."/>
            <person name="Wolf J."/>
            <person name="Neumann-Schaal M."/>
            <person name="Petersen J."/>
            <person name="Fernandez-Gnecco G."/>
            <person name="Sproeer C."/>
            <person name="Bunk B."/>
            <person name="Overmann J."/>
            <person name="Sorensen S.J."/>
            <person name="Idczak E."/>
            <person name="Smalla K."/>
        </authorList>
    </citation>
    <scope>NUCLEOTIDE SEQUENCE</scope>
    <source>
        <strain evidence="2">Rho-11.1</strain>
    </source>
</reference>
<dbReference type="EMBL" id="JAVRAF010000008">
    <property type="protein sequence ID" value="MDX8304527.1"/>
    <property type="molecule type" value="Genomic_DNA"/>
</dbReference>
<evidence type="ECO:0000313" key="3">
    <source>
        <dbReference type="EMBL" id="SCX32335.1"/>
    </source>
</evidence>
<protein>
    <submittedName>
        <fullName evidence="2">DUF2474 family protein</fullName>
    </submittedName>
</protein>
<dbReference type="AlphaFoldDB" id="A0A1R3U0W0"/>
<dbReference type="Pfam" id="PF10617">
    <property type="entry name" value="DUF2474"/>
    <property type="match status" value="1"/>
</dbReference>
<accession>A0A1R3U0W0</accession>
<dbReference type="EMBL" id="FMUE01000011">
    <property type="protein sequence ID" value="SCX32335.1"/>
    <property type="molecule type" value="Genomic_DNA"/>
</dbReference>
<gene>
    <name evidence="3" type="ORF">DSM25559_3902</name>
    <name evidence="2" type="ORF">RMR22_19915</name>
</gene>
<keyword evidence="1" id="KW-1133">Transmembrane helix</keyword>
<reference evidence="4" key="1">
    <citation type="submission" date="2016-10" db="EMBL/GenBank/DDBJ databases">
        <authorList>
            <person name="Wibberg D."/>
        </authorList>
    </citation>
    <scope>NUCLEOTIDE SEQUENCE [LARGE SCALE GENOMIC DNA]</scope>
</reference>
<keyword evidence="1" id="KW-0812">Transmembrane</keyword>
<proteinExistence type="predicted"/>
<evidence type="ECO:0000313" key="2">
    <source>
        <dbReference type="EMBL" id="MDX8304527.1"/>
    </source>
</evidence>
<dbReference type="RefSeq" id="WP_077122050.1">
    <property type="nucleotide sequence ID" value="NZ_CP133552.1"/>
</dbReference>
<organism evidence="3 4">
    <name type="scientific">Agrobacterium rosae</name>
    <dbReference type="NCBI Taxonomy" id="1972867"/>
    <lineage>
        <taxon>Bacteria</taxon>
        <taxon>Pseudomonadati</taxon>
        <taxon>Pseudomonadota</taxon>
        <taxon>Alphaproteobacteria</taxon>
        <taxon>Hyphomicrobiales</taxon>
        <taxon>Rhizobiaceae</taxon>
        <taxon>Rhizobium/Agrobacterium group</taxon>
        <taxon>Agrobacterium</taxon>
    </lineage>
</organism>
<dbReference type="Proteomes" id="UP000187891">
    <property type="component" value="Unassembled WGS sequence"/>
</dbReference>
<evidence type="ECO:0000313" key="4">
    <source>
        <dbReference type="Proteomes" id="UP000187891"/>
    </source>
</evidence>
<feature type="transmembrane region" description="Helical" evidence="1">
    <location>
        <begin position="9"/>
        <end position="30"/>
    </location>
</feature>
<name>A0A1R3U0W0_9HYPH</name>
<dbReference type="InterPro" id="IPR018895">
    <property type="entry name" value="DUF2474"/>
</dbReference>
<dbReference type="STRING" id="1907666.DSM25559_3902"/>
<evidence type="ECO:0000256" key="1">
    <source>
        <dbReference type="SAM" id="Phobius"/>
    </source>
</evidence>
<sequence>MPTSLSRRLLWFVGIWLISVLFLSVVAYVIRLMILG</sequence>
<keyword evidence="1" id="KW-0472">Membrane</keyword>